<dbReference type="InterPro" id="IPR005828">
    <property type="entry name" value="MFS_sugar_transport-like"/>
</dbReference>
<protein>
    <recommendedName>
        <fullName evidence="11">Major facilitator superfamily (MFS) profile domain-containing protein</fullName>
    </recommendedName>
</protein>
<feature type="transmembrane region" description="Helical" evidence="7">
    <location>
        <begin position="42"/>
        <end position="60"/>
    </location>
</feature>
<feature type="transmembrane region" description="Helical" evidence="7">
    <location>
        <begin position="72"/>
        <end position="97"/>
    </location>
</feature>
<dbReference type="EnsemblPlants" id="KQK95523">
    <property type="protein sequence ID" value="KQK95523"/>
    <property type="gene ID" value="SETIT_028336mg"/>
</dbReference>
<keyword evidence="6 7" id="KW-0472">Membrane</keyword>
<evidence type="ECO:0000313" key="8">
    <source>
        <dbReference type="EMBL" id="RCV39208.1"/>
    </source>
</evidence>
<dbReference type="HOGENOM" id="CLU_001265_24_0_1"/>
<reference evidence="8 10" key="1">
    <citation type="journal article" date="2012" name="Nat. Biotechnol.">
        <title>Reference genome sequence of the model plant Setaria.</title>
        <authorList>
            <person name="Bennetzen J.L."/>
            <person name="Schmutz J."/>
            <person name="Wang H."/>
            <person name="Percifield R."/>
            <person name="Hawkins J."/>
            <person name="Pontaroli A.C."/>
            <person name="Estep M."/>
            <person name="Feng L."/>
            <person name="Vaughn J.N."/>
            <person name="Grimwood J."/>
            <person name="Jenkins J."/>
            <person name="Barry K."/>
            <person name="Lindquist E."/>
            <person name="Hellsten U."/>
            <person name="Deshpande S."/>
            <person name="Wang X."/>
            <person name="Wu X."/>
            <person name="Mitros T."/>
            <person name="Triplett J."/>
            <person name="Yang X."/>
            <person name="Ye C.Y."/>
            <person name="Mauro-Herrera M."/>
            <person name="Wang L."/>
            <person name="Li P."/>
            <person name="Sharma M."/>
            <person name="Sharma R."/>
            <person name="Ronald P.C."/>
            <person name="Panaud O."/>
            <person name="Kellogg E.A."/>
            <person name="Brutnell T.P."/>
            <person name="Doust A.N."/>
            <person name="Tuskan G.A."/>
            <person name="Rokhsar D."/>
            <person name="Devos K.M."/>
        </authorList>
    </citation>
    <scope>NUCLEOTIDE SEQUENCE [LARGE SCALE GENOMIC DNA]</scope>
    <source>
        <strain evidence="10">cv. Yugu1</strain>
        <strain evidence="8">Yugu1</strain>
    </source>
</reference>
<comment type="subcellular location">
    <subcellularLocation>
        <location evidence="1">Membrane</location>
    </subcellularLocation>
</comment>
<evidence type="ECO:0000313" key="10">
    <source>
        <dbReference type="Proteomes" id="UP000004995"/>
    </source>
</evidence>
<dbReference type="Gramene" id="KQK95523">
    <property type="protein sequence ID" value="KQK95523"/>
    <property type="gene ID" value="SETIT_028336mg"/>
</dbReference>
<gene>
    <name evidence="8" type="ORF">SETIT_8G204800v2</name>
</gene>
<dbReference type="Proteomes" id="UP000004995">
    <property type="component" value="Unassembled WGS sequence"/>
</dbReference>
<dbReference type="AlphaFoldDB" id="K3ZP06"/>
<dbReference type="InterPro" id="IPR036259">
    <property type="entry name" value="MFS_trans_sf"/>
</dbReference>
<evidence type="ECO:0000256" key="1">
    <source>
        <dbReference type="ARBA" id="ARBA00004370"/>
    </source>
</evidence>
<keyword evidence="4 7" id="KW-0812">Transmembrane</keyword>
<dbReference type="SUPFAM" id="SSF103473">
    <property type="entry name" value="MFS general substrate transporter"/>
    <property type="match status" value="1"/>
</dbReference>
<dbReference type="eggNOG" id="KOG0254">
    <property type="taxonomic scope" value="Eukaryota"/>
</dbReference>
<dbReference type="Pfam" id="PF00083">
    <property type="entry name" value="Sugar_tr"/>
    <property type="match status" value="1"/>
</dbReference>
<proteinExistence type="inferred from homology"/>
<accession>K3ZP06</accession>
<evidence type="ECO:0000256" key="6">
    <source>
        <dbReference type="ARBA" id="ARBA00023136"/>
    </source>
</evidence>
<organism evidence="8">
    <name type="scientific">Setaria italica</name>
    <name type="common">Foxtail millet</name>
    <name type="synonym">Panicum italicum</name>
    <dbReference type="NCBI Taxonomy" id="4555"/>
    <lineage>
        <taxon>Eukaryota</taxon>
        <taxon>Viridiplantae</taxon>
        <taxon>Streptophyta</taxon>
        <taxon>Embryophyta</taxon>
        <taxon>Tracheophyta</taxon>
        <taxon>Spermatophyta</taxon>
        <taxon>Magnoliopsida</taxon>
        <taxon>Liliopsida</taxon>
        <taxon>Poales</taxon>
        <taxon>Poaceae</taxon>
        <taxon>PACMAD clade</taxon>
        <taxon>Panicoideae</taxon>
        <taxon>Panicodae</taxon>
        <taxon>Paniceae</taxon>
        <taxon>Cenchrinae</taxon>
        <taxon>Setaria</taxon>
    </lineage>
</organism>
<keyword evidence="3" id="KW-0813">Transport</keyword>
<dbReference type="GO" id="GO:0015144">
    <property type="term" value="F:carbohydrate transmembrane transporter activity"/>
    <property type="evidence" value="ECO:0007669"/>
    <property type="project" value="InterPro"/>
</dbReference>
<feature type="transmembrane region" description="Helical" evidence="7">
    <location>
        <begin position="109"/>
        <end position="131"/>
    </location>
</feature>
<evidence type="ECO:0000256" key="3">
    <source>
        <dbReference type="ARBA" id="ARBA00022448"/>
    </source>
</evidence>
<keyword evidence="10" id="KW-1185">Reference proteome</keyword>
<dbReference type="EMBL" id="CM003535">
    <property type="protein sequence ID" value="RCV39208.1"/>
    <property type="molecule type" value="Genomic_DNA"/>
</dbReference>
<dbReference type="STRING" id="4555.K3ZP06"/>
<reference evidence="9" key="3">
    <citation type="submission" date="2018-08" db="UniProtKB">
        <authorList>
            <consortium name="EnsemblPlants"/>
        </authorList>
    </citation>
    <scope>IDENTIFICATION</scope>
    <source>
        <strain evidence="9">Yugu1</strain>
    </source>
</reference>
<name>K3ZP06_SETIT</name>
<dbReference type="EMBL" id="AGNK02005175">
    <property type="status" value="NOT_ANNOTATED_CDS"/>
    <property type="molecule type" value="Genomic_DNA"/>
</dbReference>
<keyword evidence="5 7" id="KW-1133">Transmembrane helix</keyword>
<dbReference type="OMA" id="QACAVIT"/>
<comment type="similarity">
    <text evidence="2">Belongs to the major facilitator superfamily. Sugar transporter (TC 2.A.1.1) family.</text>
</comment>
<evidence type="ECO:0000313" key="9">
    <source>
        <dbReference type="EnsemblPlants" id="KQK95523"/>
    </source>
</evidence>
<reference evidence="8" key="2">
    <citation type="submission" date="2015-07" db="EMBL/GenBank/DDBJ databases">
        <authorList>
            <person name="Noorani M."/>
        </authorList>
    </citation>
    <scope>NUCLEOTIDE SEQUENCE</scope>
    <source>
        <strain evidence="8">Yugu1</strain>
    </source>
</reference>
<evidence type="ECO:0008006" key="11">
    <source>
        <dbReference type="Google" id="ProtNLM"/>
    </source>
</evidence>
<dbReference type="Gene3D" id="1.20.1250.20">
    <property type="entry name" value="MFS general substrate transporter like domains"/>
    <property type="match status" value="1"/>
</dbReference>
<dbReference type="PANTHER" id="PTHR23500:SF17">
    <property type="entry name" value="POLYOL TRANSPORTER 2-RELATED"/>
    <property type="match status" value="1"/>
</dbReference>
<sequence>MTTILMDYNLALMSSAQLFIRIEVHERVHARVWVADVLGRRGTLVGANVFLMAGALAMSLGDCYAALMAARFVSGVGFSVVVAPIFVNAGILLISYVSNYAFAGLPVRIGWRVMYAAGVLPPVFLAAGVLAMPESPRWLVMCGRHGEARTVLVRTSDDVAEADLGLEEIKQATEAPAPRAGPGGGGVWTELLVRPLASVRRILALYGSATSFKKFHL</sequence>
<dbReference type="OrthoDB" id="6339427at2759"/>
<evidence type="ECO:0000256" key="4">
    <source>
        <dbReference type="ARBA" id="ARBA00022692"/>
    </source>
</evidence>
<dbReference type="InterPro" id="IPR045262">
    <property type="entry name" value="STP/PLT_plant"/>
</dbReference>
<evidence type="ECO:0000256" key="2">
    <source>
        <dbReference type="ARBA" id="ARBA00010992"/>
    </source>
</evidence>
<evidence type="ECO:0000256" key="7">
    <source>
        <dbReference type="SAM" id="Phobius"/>
    </source>
</evidence>
<evidence type="ECO:0000256" key="5">
    <source>
        <dbReference type="ARBA" id="ARBA00022989"/>
    </source>
</evidence>
<dbReference type="GO" id="GO:0016020">
    <property type="term" value="C:membrane"/>
    <property type="evidence" value="ECO:0007669"/>
    <property type="project" value="UniProtKB-SubCell"/>
</dbReference>
<dbReference type="PANTHER" id="PTHR23500">
    <property type="entry name" value="SOLUTE CARRIER FAMILY 2, FACILITATED GLUCOSE TRANSPORTER"/>
    <property type="match status" value="1"/>
</dbReference>